<dbReference type="InterPro" id="IPR051703">
    <property type="entry name" value="NF-kappa-B_Signaling_Reg"/>
</dbReference>
<proteinExistence type="predicted"/>
<protein>
    <submittedName>
        <fullName evidence="2">Putative phage-type endonuclease</fullName>
    </submittedName>
</protein>
<dbReference type="InterPro" id="IPR011335">
    <property type="entry name" value="Restrct_endonuc-II-like"/>
</dbReference>
<evidence type="ECO:0000313" key="4">
    <source>
        <dbReference type="Proteomes" id="UP000254601"/>
    </source>
</evidence>
<organism evidence="2 4">
    <name type="scientific">Suttonella ornithocola</name>
    <dbReference type="NCBI Taxonomy" id="279832"/>
    <lineage>
        <taxon>Bacteria</taxon>
        <taxon>Pseudomonadati</taxon>
        <taxon>Pseudomonadota</taxon>
        <taxon>Gammaproteobacteria</taxon>
        <taxon>Cardiobacteriales</taxon>
        <taxon>Cardiobacteriaceae</taxon>
        <taxon>Suttonella</taxon>
    </lineage>
</organism>
<name>A0A380MTE7_9GAMM</name>
<dbReference type="SUPFAM" id="SSF52980">
    <property type="entry name" value="Restriction endonuclease-like"/>
    <property type="match status" value="1"/>
</dbReference>
<dbReference type="PANTHER" id="PTHR46609:SF6">
    <property type="entry name" value="EXONUCLEASE, PHAGE-TYPE_RECB, C-TERMINAL DOMAIN-CONTAINING PROTEIN-RELATED"/>
    <property type="match status" value="1"/>
</dbReference>
<keyword evidence="2" id="KW-0255">Endonuclease</keyword>
<evidence type="ECO:0000259" key="1">
    <source>
        <dbReference type="Pfam" id="PF09588"/>
    </source>
</evidence>
<keyword evidence="4" id="KW-1185">Reference proteome</keyword>
<dbReference type="AlphaFoldDB" id="A0A380MTE7"/>
<evidence type="ECO:0000313" key="2">
    <source>
        <dbReference type="EMBL" id="SUO95193.1"/>
    </source>
</evidence>
<reference evidence="2 4" key="1">
    <citation type="submission" date="2018-06" db="EMBL/GenBank/DDBJ databases">
        <authorList>
            <consortium name="Pathogen Informatics"/>
            <person name="Doyle S."/>
        </authorList>
    </citation>
    <scope>NUCLEOTIDE SEQUENCE [LARGE SCALE GENOMIC DNA]</scope>
    <source>
        <strain evidence="2 4">NCTC13337</strain>
    </source>
</reference>
<keyword evidence="2" id="KW-0540">Nuclease</keyword>
<dbReference type="OrthoDB" id="1245848at2"/>
<dbReference type="CDD" id="cd22343">
    <property type="entry name" value="PDDEXK_lambda_exonuclease-like"/>
    <property type="match status" value="1"/>
</dbReference>
<dbReference type="Proteomes" id="UP000254601">
    <property type="component" value="Unassembled WGS sequence"/>
</dbReference>
<dbReference type="InterPro" id="IPR019080">
    <property type="entry name" value="YqaJ_viral_recombinase"/>
</dbReference>
<dbReference type="PANTHER" id="PTHR46609">
    <property type="entry name" value="EXONUCLEASE, PHAGE-TYPE/RECB, C-TERMINAL DOMAIN-CONTAINING PROTEIN"/>
    <property type="match status" value="1"/>
</dbReference>
<feature type="domain" description="YqaJ viral recombinase" evidence="1">
    <location>
        <begin position="12"/>
        <end position="153"/>
    </location>
</feature>
<sequence>MNILDCAQGTEEWYAARLAIPTASRFDRIITATGKASSQSNDYLYELLAEHITGERKEIRQTDDMLRGIEREPQARAYYELETAYDVTEVGGIFLDDTRSVMCSPDGIIPEIQRGIEIKSPRLENHIRNCLEQKLPTQYVLQVQGAMWITGYDTWDFISYCPEYTSQPLMILTIKRDEKLIEAMDKHIRAFSKKLEAYKKEVNNEH</sequence>
<dbReference type="Gene3D" id="3.90.320.10">
    <property type="match status" value="1"/>
</dbReference>
<evidence type="ECO:0000313" key="3">
    <source>
        <dbReference type="EMBL" id="SUQ09758.1"/>
    </source>
</evidence>
<dbReference type="EMBL" id="UHIC01000001">
    <property type="protein sequence ID" value="SUO95193.1"/>
    <property type="molecule type" value="Genomic_DNA"/>
</dbReference>
<keyword evidence="2" id="KW-0378">Hydrolase</keyword>
<dbReference type="InterPro" id="IPR011604">
    <property type="entry name" value="PDDEXK-like_dom_sf"/>
</dbReference>
<gene>
    <name evidence="2" type="ORF">NCTC13337_01147</name>
    <name evidence="3" type="ORF">NCTC13337_02757</name>
</gene>
<dbReference type="EMBL" id="UHIC01000003">
    <property type="protein sequence ID" value="SUQ09758.1"/>
    <property type="molecule type" value="Genomic_DNA"/>
</dbReference>
<dbReference type="GO" id="GO:0004519">
    <property type="term" value="F:endonuclease activity"/>
    <property type="evidence" value="ECO:0007669"/>
    <property type="project" value="UniProtKB-KW"/>
</dbReference>
<dbReference type="RefSeq" id="WP_072577208.1">
    <property type="nucleotide sequence ID" value="NZ_LWHB01000143.1"/>
</dbReference>
<dbReference type="Pfam" id="PF09588">
    <property type="entry name" value="YqaJ"/>
    <property type="match status" value="1"/>
</dbReference>
<accession>A0A380MTE7</accession>